<sequence>MSESMPTDLAEAPTPSFYDRGKTLTVRVEFVRQLRRRRTIIAFAVGVVLPLIVVAAVKLGPSSSSGNGGGFGGGELDLVGLATAGAWNFSLTMLFFGAGFLLTIIAAMFLGDSVASEASWSTLRYLLAAPVPRRRLLRAKALVGLLLTAITLLILVGASWIIGALAFGTTPLVSPLGASFDVTESWVRLAIVAGYIMIVLLIPAGLGFLMSVLTDVPLGAVGAAVVIIIVLNILDAIEALGSVRNFLPGEYANAWVGALGSSVDWETMAKGTAYSLVLFGIFVLIATLRFDRKDITS</sequence>
<reference evidence="2" key="1">
    <citation type="submission" date="2020-05" db="EMBL/GenBank/DDBJ databases">
        <authorList>
            <person name="Chiriac C."/>
            <person name="Salcher M."/>
            <person name="Ghai R."/>
            <person name="Kavagutti S V."/>
        </authorList>
    </citation>
    <scope>NUCLEOTIDE SEQUENCE</scope>
</reference>
<feature type="transmembrane region" description="Helical" evidence="1">
    <location>
        <begin position="142"/>
        <end position="166"/>
    </location>
</feature>
<organism evidence="2">
    <name type="scientific">freshwater metagenome</name>
    <dbReference type="NCBI Taxonomy" id="449393"/>
    <lineage>
        <taxon>unclassified sequences</taxon>
        <taxon>metagenomes</taxon>
        <taxon>ecological metagenomes</taxon>
    </lineage>
</organism>
<feature type="transmembrane region" description="Helical" evidence="1">
    <location>
        <begin position="40"/>
        <end position="57"/>
    </location>
</feature>
<accession>A0A6J7A1E5</accession>
<name>A0A6J7A1E5_9ZZZZ</name>
<protein>
    <submittedName>
        <fullName evidence="2">Unannotated protein</fullName>
    </submittedName>
</protein>
<keyword evidence="1" id="KW-0472">Membrane</keyword>
<dbReference type="EMBL" id="CAFABK010000015">
    <property type="protein sequence ID" value="CAB4826300.1"/>
    <property type="molecule type" value="Genomic_DNA"/>
</dbReference>
<proteinExistence type="predicted"/>
<gene>
    <name evidence="2" type="ORF">UFOPK3204_00522</name>
</gene>
<feature type="transmembrane region" description="Helical" evidence="1">
    <location>
        <begin position="216"/>
        <end position="234"/>
    </location>
</feature>
<keyword evidence="1" id="KW-0812">Transmembrane</keyword>
<feature type="transmembrane region" description="Helical" evidence="1">
    <location>
        <begin position="271"/>
        <end position="290"/>
    </location>
</feature>
<evidence type="ECO:0000256" key="1">
    <source>
        <dbReference type="SAM" id="Phobius"/>
    </source>
</evidence>
<feature type="transmembrane region" description="Helical" evidence="1">
    <location>
        <begin position="86"/>
        <end position="110"/>
    </location>
</feature>
<dbReference type="Pfam" id="PF12730">
    <property type="entry name" value="ABC2_membrane_4"/>
    <property type="match status" value="1"/>
</dbReference>
<dbReference type="AlphaFoldDB" id="A0A6J7A1E5"/>
<feature type="transmembrane region" description="Helical" evidence="1">
    <location>
        <begin position="186"/>
        <end position="209"/>
    </location>
</feature>
<evidence type="ECO:0000313" key="2">
    <source>
        <dbReference type="EMBL" id="CAB4826300.1"/>
    </source>
</evidence>
<dbReference type="PANTHER" id="PTHR37305:SF1">
    <property type="entry name" value="MEMBRANE PROTEIN"/>
    <property type="match status" value="1"/>
</dbReference>
<dbReference type="PANTHER" id="PTHR37305">
    <property type="entry name" value="INTEGRAL MEMBRANE PROTEIN-RELATED"/>
    <property type="match status" value="1"/>
</dbReference>
<keyword evidence="1" id="KW-1133">Transmembrane helix</keyword>